<gene>
    <name evidence="1" type="ORF">PsorP6_004976</name>
</gene>
<proteinExistence type="predicted"/>
<protein>
    <submittedName>
        <fullName evidence="1">Uncharacterized protein</fullName>
    </submittedName>
</protein>
<keyword evidence="2" id="KW-1185">Reference proteome</keyword>
<organism evidence="1 2">
    <name type="scientific">Peronosclerospora sorghi</name>
    <dbReference type="NCBI Taxonomy" id="230839"/>
    <lineage>
        <taxon>Eukaryota</taxon>
        <taxon>Sar</taxon>
        <taxon>Stramenopiles</taxon>
        <taxon>Oomycota</taxon>
        <taxon>Peronosporomycetes</taxon>
        <taxon>Peronosporales</taxon>
        <taxon>Peronosporaceae</taxon>
        <taxon>Peronosclerospora</taxon>
    </lineage>
</organism>
<name>A0ACC0W4D5_9STRA</name>
<comment type="caution">
    <text evidence="1">The sequence shown here is derived from an EMBL/GenBank/DDBJ whole genome shotgun (WGS) entry which is preliminary data.</text>
</comment>
<dbReference type="EMBL" id="CM047583">
    <property type="protein sequence ID" value="KAI9913317.1"/>
    <property type="molecule type" value="Genomic_DNA"/>
</dbReference>
<accession>A0ACC0W4D5</accession>
<reference evidence="1 2" key="1">
    <citation type="journal article" date="2022" name="bioRxiv">
        <title>The genome of the oomycete Peronosclerospora sorghi, a cosmopolitan pathogen of maize and sorghum, is inflated with dispersed pseudogenes.</title>
        <authorList>
            <person name="Fletcher K."/>
            <person name="Martin F."/>
            <person name="Isakeit T."/>
            <person name="Cavanaugh K."/>
            <person name="Magill C."/>
            <person name="Michelmore R."/>
        </authorList>
    </citation>
    <scope>NUCLEOTIDE SEQUENCE [LARGE SCALE GENOMIC DNA]</scope>
    <source>
        <strain evidence="1">P6</strain>
    </source>
</reference>
<dbReference type="Proteomes" id="UP001163321">
    <property type="component" value="Chromosome 4"/>
</dbReference>
<sequence>MSEQLEAGREAWSKAREERDKQEQDEKERVSSLYPPLLDPSSELDDGFGFFGMSRKVVMWHY</sequence>
<evidence type="ECO:0000313" key="1">
    <source>
        <dbReference type="EMBL" id="KAI9913317.1"/>
    </source>
</evidence>
<evidence type="ECO:0000313" key="2">
    <source>
        <dbReference type="Proteomes" id="UP001163321"/>
    </source>
</evidence>